<keyword evidence="1" id="KW-0812">Transmembrane</keyword>
<evidence type="ECO:0000313" key="3">
    <source>
        <dbReference type="Proteomes" id="UP000316781"/>
    </source>
</evidence>
<feature type="transmembrane region" description="Helical" evidence="1">
    <location>
        <begin position="155"/>
        <end position="180"/>
    </location>
</feature>
<name>A0A549SNG0_METSR</name>
<dbReference type="Proteomes" id="UP000316781">
    <property type="component" value="Unassembled WGS sequence"/>
</dbReference>
<feature type="transmembrane region" description="Helical" evidence="1">
    <location>
        <begin position="113"/>
        <end position="134"/>
    </location>
</feature>
<protein>
    <submittedName>
        <fullName evidence="2">DUF898 domain-containing protein</fullName>
    </submittedName>
</protein>
<keyword evidence="1" id="KW-0472">Membrane</keyword>
<dbReference type="EMBL" id="VJMF01000059">
    <property type="protein sequence ID" value="TRL31141.1"/>
    <property type="molecule type" value="Genomic_DNA"/>
</dbReference>
<dbReference type="InterPro" id="IPR010295">
    <property type="entry name" value="DUF898"/>
</dbReference>
<dbReference type="Pfam" id="PF05987">
    <property type="entry name" value="DUF898"/>
    <property type="match status" value="1"/>
</dbReference>
<dbReference type="AlphaFoldDB" id="A0A549SNG0"/>
<feature type="transmembrane region" description="Helical" evidence="1">
    <location>
        <begin position="310"/>
        <end position="333"/>
    </location>
</feature>
<gene>
    <name evidence="2" type="ORF">FM996_14230</name>
</gene>
<feature type="transmembrane region" description="Helical" evidence="1">
    <location>
        <begin position="353"/>
        <end position="375"/>
    </location>
</feature>
<dbReference type="RefSeq" id="WP_142863559.1">
    <property type="nucleotide sequence ID" value="NZ_VJMF01000059.1"/>
</dbReference>
<accession>A0A549SNG0</accession>
<proteinExistence type="predicted"/>
<keyword evidence="1" id="KW-1133">Transmembrane helix</keyword>
<feature type="transmembrane region" description="Helical" evidence="1">
    <location>
        <begin position="213"/>
        <end position="230"/>
    </location>
</feature>
<organism evidence="2 3">
    <name type="scientific">Methylosinus sporium</name>
    <dbReference type="NCBI Taxonomy" id="428"/>
    <lineage>
        <taxon>Bacteria</taxon>
        <taxon>Pseudomonadati</taxon>
        <taxon>Pseudomonadota</taxon>
        <taxon>Alphaproteobacteria</taxon>
        <taxon>Hyphomicrobiales</taxon>
        <taxon>Methylocystaceae</taxon>
        <taxon>Methylosinus</taxon>
    </lineage>
</organism>
<feature type="transmembrane region" description="Helical" evidence="1">
    <location>
        <begin position="83"/>
        <end position="101"/>
    </location>
</feature>
<comment type="caution">
    <text evidence="2">The sequence shown here is derived from an EMBL/GenBank/DDBJ whole genome shotgun (WGS) entry which is preliminary data.</text>
</comment>
<sequence>MSDVSLVDDNIAPPSSSVAPSTPILFTGDNGEFRRLVTRGALLELVTAGFYRFWLATHMRRYLWSSTVIGGDALEYVGTARELLFGFFFALVILAPAYIAYLVVGLEAERAKAFASLPLGLFFAAFGQFAIYRARRYRLNRSSWRGLRFGMSGSGLGYMLRALGWGALIAVTLGLALPWAEAALERYKMRNTYYGALEGDFVGRGGDFFKRGWWIWALSLAYPILLYLLARSSQHAGAPAGDGSGRTMVNDANATGLLVTLGVIVAFLLYPSLYAAFKGAQWRWWLGGLRLGGIRLESKLETTRLLTNYYALFASVVGLTLVAIILAVVAGGVTGFQGGGAPGATPHIPMGTMTAWIGIYVATFLATGVASRIFLTQRVWKLVASSVVVHGLAEAEDVATRASVAPSAIGEGFADSLDVVGF</sequence>
<feature type="transmembrane region" description="Helical" evidence="1">
    <location>
        <begin position="251"/>
        <end position="270"/>
    </location>
</feature>
<evidence type="ECO:0000313" key="2">
    <source>
        <dbReference type="EMBL" id="TRL31141.1"/>
    </source>
</evidence>
<evidence type="ECO:0000256" key="1">
    <source>
        <dbReference type="SAM" id="Phobius"/>
    </source>
</evidence>
<reference evidence="2 3" key="1">
    <citation type="submission" date="2019-07" db="EMBL/GenBank/DDBJ databases">
        <title>Ln-dependent methylotrophs.</title>
        <authorList>
            <person name="Tani A."/>
        </authorList>
    </citation>
    <scope>NUCLEOTIDE SEQUENCE [LARGE SCALE GENOMIC DNA]</scope>
    <source>
        <strain evidence="2 3">SM89A</strain>
    </source>
</reference>